<proteinExistence type="predicted"/>
<name>A0A0P1BQQ1_9BASI</name>
<dbReference type="Proteomes" id="UP000054845">
    <property type="component" value="Unassembled WGS sequence"/>
</dbReference>
<protein>
    <submittedName>
        <fullName evidence="2">Uncharacterized protein</fullName>
    </submittedName>
</protein>
<feature type="region of interest" description="Disordered" evidence="1">
    <location>
        <begin position="1"/>
        <end position="28"/>
    </location>
</feature>
<keyword evidence="3" id="KW-1185">Reference proteome</keyword>
<evidence type="ECO:0000256" key="1">
    <source>
        <dbReference type="SAM" id="MobiDB-lite"/>
    </source>
</evidence>
<dbReference type="EMBL" id="CCYA01000276">
    <property type="protein sequence ID" value="CEH18963.1"/>
    <property type="molecule type" value="Genomic_DNA"/>
</dbReference>
<dbReference type="AlphaFoldDB" id="A0A0P1BQQ1"/>
<accession>A0A0P1BQQ1</accession>
<evidence type="ECO:0000313" key="3">
    <source>
        <dbReference type="Proteomes" id="UP000054845"/>
    </source>
</evidence>
<feature type="compositionally biased region" description="Low complexity" evidence="1">
    <location>
        <begin position="11"/>
        <end position="28"/>
    </location>
</feature>
<feature type="compositionally biased region" description="Polar residues" evidence="1">
    <location>
        <begin position="1"/>
        <end position="10"/>
    </location>
</feature>
<evidence type="ECO:0000313" key="2">
    <source>
        <dbReference type="EMBL" id="CEH18963.1"/>
    </source>
</evidence>
<organism evidence="2 3">
    <name type="scientific">Ceraceosorus bombacis</name>
    <dbReference type="NCBI Taxonomy" id="401625"/>
    <lineage>
        <taxon>Eukaryota</taxon>
        <taxon>Fungi</taxon>
        <taxon>Dikarya</taxon>
        <taxon>Basidiomycota</taxon>
        <taxon>Ustilaginomycotina</taxon>
        <taxon>Exobasidiomycetes</taxon>
        <taxon>Ceraceosorales</taxon>
        <taxon>Ceraceosoraceae</taxon>
        <taxon>Ceraceosorus</taxon>
    </lineage>
</organism>
<sequence length="70" mass="7881">MPRISRSVNFSFSNERSKVSVSSSTSMPPLHSERLLLLLRLPIVKARDDCFPRVLKLPVTVGDSLKKTQN</sequence>
<reference evidence="2 3" key="1">
    <citation type="submission" date="2014-09" db="EMBL/GenBank/DDBJ databases">
        <authorList>
            <person name="Magalhaes I.L.F."/>
            <person name="Oliveira U."/>
            <person name="Santos F.R."/>
            <person name="Vidigal T.H.D.A."/>
            <person name="Brescovit A.D."/>
            <person name="Santos A.J."/>
        </authorList>
    </citation>
    <scope>NUCLEOTIDE SEQUENCE [LARGE SCALE GENOMIC DNA]</scope>
</reference>